<evidence type="ECO:0000259" key="1">
    <source>
        <dbReference type="Pfam" id="PF00149"/>
    </source>
</evidence>
<gene>
    <name evidence="2" type="ORF">DHEL01_v208117</name>
</gene>
<name>A0A2P5HT87_DIAHE</name>
<accession>A0A2P5HT87</accession>
<dbReference type="InterPro" id="IPR029052">
    <property type="entry name" value="Metallo-depent_PP-like"/>
</dbReference>
<dbReference type="Proteomes" id="UP000094444">
    <property type="component" value="Unassembled WGS sequence"/>
</dbReference>
<dbReference type="InterPro" id="IPR004843">
    <property type="entry name" value="Calcineurin-like_PHP"/>
</dbReference>
<protein>
    <submittedName>
        <fullName evidence="2">Metallophosphoesterase domain-containing protein</fullName>
    </submittedName>
</protein>
<reference evidence="2" key="1">
    <citation type="submission" date="2017-09" db="EMBL/GenBank/DDBJ databases">
        <title>Polyketide synthases of a Diaporthe helianthi virulent isolate.</title>
        <authorList>
            <person name="Baroncelli R."/>
        </authorList>
    </citation>
    <scope>NUCLEOTIDE SEQUENCE [LARGE SCALE GENOMIC DNA]</scope>
    <source>
        <strain evidence="2">7/96</strain>
    </source>
</reference>
<organism evidence="2 3">
    <name type="scientific">Diaporthe helianthi</name>
    <dbReference type="NCBI Taxonomy" id="158607"/>
    <lineage>
        <taxon>Eukaryota</taxon>
        <taxon>Fungi</taxon>
        <taxon>Dikarya</taxon>
        <taxon>Ascomycota</taxon>
        <taxon>Pezizomycotina</taxon>
        <taxon>Sordariomycetes</taxon>
        <taxon>Sordariomycetidae</taxon>
        <taxon>Diaporthales</taxon>
        <taxon>Diaporthaceae</taxon>
        <taxon>Diaporthe</taxon>
    </lineage>
</organism>
<dbReference type="InterPro" id="IPR051693">
    <property type="entry name" value="UPF0046_metallophosphoest"/>
</dbReference>
<dbReference type="Pfam" id="PF00149">
    <property type="entry name" value="Metallophos"/>
    <property type="match status" value="1"/>
</dbReference>
<sequence>MASMFGQRPGGLEAILQRPRPSIWQQFRRNPYVFLSRVVYERWLRSATPAQPLSDAISVVCVSDTHNSQPALPNGDILIHAGDLTQSGSFGETQAALDWLKSQPHRHKIVIAGNHDLLLDPSLDDGPRSSNNKDVGLQRAQLEWGDLTYLQDATTELQCTNGRRIRIYGSPWSCQHGNWAFQYPRSEGKSQWSNAIPNNTDILVTHGPPRAHLDILRLGCTGLLSELWRVQPALHIFGHVHEGYGKEWVNFDCVQEAYERVVIADGGMWDFLRLFGLFLCLCCRLRPLRESKCLLVNACAVGGLRDEKRREPIKVLI</sequence>
<keyword evidence="3" id="KW-1185">Reference proteome</keyword>
<dbReference type="GO" id="GO:0016787">
    <property type="term" value="F:hydrolase activity"/>
    <property type="evidence" value="ECO:0007669"/>
    <property type="project" value="InterPro"/>
</dbReference>
<dbReference type="EMBL" id="MAVT02000790">
    <property type="protein sequence ID" value="POS73482.1"/>
    <property type="molecule type" value="Genomic_DNA"/>
</dbReference>
<dbReference type="Gene3D" id="3.60.21.10">
    <property type="match status" value="1"/>
</dbReference>
<dbReference type="AlphaFoldDB" id="A0A2P5HT87"/>
<feature type="domain" description="Calcineurin-like phosphoesterase" evidence="1">
    <location>
        <begin position="73"/>
        <end position="242"/>
    </location>
</feature>
<proteinExistence type="predicted"/>
<dbReference type="OrthoDB" id="630188at2759"/>
<dbReference type="PANTHER" id="PTHR12905">
    <property type="entry name" value="METALLOPHOSPHOESTERASE"/>
    <property type="match status" value="1"/>
</dbReference>
<evidence type="ECO:0000313" key="3">
    <source>
        <dbReference type="Proteomes" id="UP000094444"/>
    </source>
</evidence>
<evidence type="ECO:0000313" key="2">
    <source>
        <dbReference type="EMBL" id="POS73482.1"/>
    </source>
</evidence>
<dbReference type="PANTHER" id="PTHR12905:SF18">
    <property type="entry name" value="ESTER HYDROLASE, PUTATIVE (AFU_ORTHOLOGUE AFUA_4G03130)-RELATED"/>
    <property type="match status" value="1"/>
</dbReference>
<dbReference type="InParanoid" id="A0A2P5HT87"/>
<comment type="caution">
    <text evidence="2">The sequence shown here is derived from an EMBL/GenBank/DDBJ whole genome shotgun (WGS) entry which is preliminary data.</text>
</comment>
<dbReference type="SUPFAM" id="SSF56300">
    <property type="entry name" value="Metallo-dependent phosphatases"/>
    <property type="match status" value="1"/>
</dbReference>
<dbReference type="CDD" id="cd07379">
    <property type="entry name" value="MPP_239FB"/>
    <property type="match status" value="1"/>
</dbReference>